<comment type="similarity">
    <text evidence="2">Belongs to the ABC-2 integral membrane protein family.</text>
</comment>
<keyword evidence="6 8" id="KW-1133">Transmembrane helix</keyword>
<accession>A0ABY3ZW91</accession>
<keyword evidence="3" id="KW-0813">Transport</keyword>
<reference evidence="10" key="1">
    <citation type="submission" date="2022-03" db="EMBL/GenBank/DDBJ databases">
        <authorList>
            <person name="Vrbovska V."/>
            <person name="Kovarovic V."/>
            <person name="Botka T."/>
            <person name="Pantucek R."/>
        </authorList>
    </citation>
    <scope>NUCLEOTIDE SEQUENCE</scope>
    <source>
        <strain evidence="10">CCM 2609</strain>
    </source>
</reference>
<name>A0ABY3ZW91_9STAP</name>
<dbReference type="Pfam" id="PF12698">
    <property type="entry name" value="ABC2_membrane_3"/>
    <property type="match status" value="1"/>
</dbReference>
<dbReference type="InterPro" id="IPR047817">
    <property type="entry name" value="ABC2_TM_bact-type"/>
</dbReference>
<feature type="transmembrane region" description="Helical" evidence="8">
    <location>
        <begin position="267"/>
        <end position="291"/>
    </location>
</feature>
<dbReference type="PROSITE" id="PS51012">
    <property type="entry name" value="ABC_TM2"/>
    <property type="match status" value="1"/>
</dbReference>
<feature type="transmembrane region" description="Helical" evidence="8">
    <location>
        <begin position="357"/>
        <end position="380"/>
    </location>
</feature>
<evidence type="ECO:0000256" key="4">
    <source>
        <dbReference type="ARBA" id="ARBA00022475"/>
    </source>
</evidence>
<protein>
    <submittedName>
        <fullName evidence="10">ABC transporter permease</fullName>
    </submittedName>
</protein>
<dbReference type="Proteomes" id="UP000830343">
    <property type="component" value="Chromosome"/>
</dbReference>
<evidence type="ECO:0000256" key="3">
    <source>
        <dbReference type="ARBA" id="ARBA00022448"/>
    </source>
</evidence>
<evidence type="ECO:0000256" key="7">
    <source>
        <dbReference type="ARBA" id="ARBA00023136"/>
    </source>
</evidence>
<dbReference type="EMBL" id="CP094348">
    <property type="protein sequence ID" value="UOB21182.1"/>
    <property type="molecule type" value="Genomic_DNA"/>
</dbReference>
<evidence type="ECO:0000313" key="10">
    <source>
        <dbReference type="EMBL" id="UOB21182.1"/>
    </source>
</evidence>
<feature type="domain" description="ABC transmembrane type-2" evidence="9">
    <location>
        <begin position="145"/>
        <end position="383"/>
    </location>
</feature>
<feature type="transmembrane region" description="Helical" evidence="8">
    <location>
        <begin position="196"/>
        <end position="215"/>
    </location>
</feature>
<gene>
    <name evidence="10" type="ORF">MRZ06_03630</name>
</gene>
<evidence type="ECO:0000256" key="6">
    <source>
        <dbReference type="ARBA" id="ARBA00022989"/>
    </source>
</evidence>
<keyword evidence="11" id="KW-1185">Reference proteome</keyword>
<feature type="transmembrane region" description="Helical" evidence="8">
    <location>
        <begin position="236"/>
        <end position="261"/>
    </location>
</feature>
<feature type="transmembrane region" description="Helical" evidence="8">
    <location>
        <begin position="21"/>
        <end position="39"/>
    </location>
</feature>
<sequence length="386" mass="44534">MRIIAISKRIITQLYRDKRTLALLLLAPLLIMTLLHFIFSSTQTQQLKVGVHHIPSTLSSHLKESDVTIIKVDNKNVTDIAERHHLDAVIIGNQNIEIYYTNDKPSSTIALKQIIKSFEIKNKFKSTEVVIKEMQKQYGNIQTQLDKAKDKLGPLFNHLGIENNKVQHASDKEEKFITHYIYGDKHTDYFDQLNPILIAFFVFFFTFLISGITLLKERTHGTLKKLLSTPIRRYEIVLGYIIGFSPFAIMQTTFIVLYSIYVLKFEVQGSIFLFIMMNLLLAMTALVIGLFISTFATNEFQMIQFIPIIIVPQLLFSGIIPLDTMHPVLRVISMIMPLKYGADNLTRIMFKGQSIEFLYINIFVLIMFLVVFTLLNIILLKKHRNI</sequence>
<dbReference type="InterPro" id="IPR051449">
    <property type="entry name" value="ABC-2_transporter_component"/>
</dbReference>
<evidence type="ECO:0000259" key="9">
    <source>
        <dbReference type="PROSITE" id="PS51012"/>
    </source>
</evidence>
<evidence type="ECO:0000256" key="8">
    <source>
        <dbReference type="SAM" id="Phobius"/>
    </source>
</evidence>
<keyword evidence="5 8" id="KW-0812">Transmembrane</keyword>
<dbReference type="RefSeq" id="WP_243366627.1">
    <property type="nucleotide sequence ID" value="NZ_CP094348.1"/>
</dbReference>
<keyword evidence="7 8" id="KW-0472">Membrane</keyword>
<keyword evidence="4" id="KW-1003">Cell membrane</keyword>
<evidence type="ECO:0000256" key="2">
    <source>
        <dbReference type="ARBA" id="ARBA00007783"/>
    </source>
</evidence>
<proteinExistence type="inferred from homology"/>
<dbReference type="InterPro" id="IPR013525">
    <property type="entry name" value="ABC2_TM"/>
</dbReference>
<reference evidence="10" key="2">
    <citation type="submission" date="2022-04" db="EMBL/GenBank/DDBJ databases">
        <title>Antimicrobial genetic elements in methicillin-resistant Macrococcus armenti.</title>
        <authorList>
            <person name="Keller J.E."/>
            <person name="Schwendener S."/>
            <person name="Pantucek R."/>
            <person name="Perreten V."/>
        </authorList>
    </citation>
    <scope>NUCLEOTIDE SEQUENCE</scope>
    <source>
        <strain evidence="10">CCM 2609</strain>
    </source>
</reference>
<dbReference type="PANTHER" id="PTHR30294:SF38">
    <property type="entry name" value="TRANSPORT PERMEASE PROTEIN"/>
    <property type="match status" value="1"/>
</dbReference>
<evidence type="ECO:0000256" key="1">
    <source>
        <dbReference type="ARBA" id="ARBA00004651"/>
    </source>
</evidence>
<organism evidence="10 11">
    <name type="scientific">Macrococcus armenti</name>
    <dbReference type="NCBI Taxonomy" id="2875764"/>
    <lineage>
        <taxon>Bacteria</taxon>
        <taxon>Bacillati</taxon>
        <taxon>Bacillota</taxon>
        <taxon>Bacilli</taxon>
        <taxon>Bacillales</taxon>
        <taxon>Staphylococcaceae</taxon>
        <taxon>Macrococcus</taxon>
    </lineage>
</organism>
<dbReference type="PANTHER" id="PTHR30294">
    <property type="entry name" value="MEMBRANE COMPONENT OF ABC TRANSPORTER YHHJ-RELATED"/>
    <property type="match status" value="1"/>
</dbReference>
<feature type="transmembrane region" description="Helical" evidence="8">
    <location>
        <begin position="303"/>
        <end position="322"/>
    </location>
</feature>
<evidence type="ECO:0000256" key="5">
    <source>
        <dbReference type="ARBA" id="ARBA00022692"/>
    </source>
</evidence>
<evidence type="ECO:0000313" key="11">
    <source>
        <dbReference type="Proteomes" id="UP000830343"/>
    </source>
</evidence>
<comment type="subcellular location">
    <subcellularLocation>
        <location evidence="1">Cell membrane</location>
        <topology evidence="1">Multi-pass membrane protein</topology>
    </subcellularLocation>
</comment>